<protein>
    <submittedName>
        <fullName evidence="2">Uncharacterized protein</fullName>
    </submittedName>
</protein>
<dbReference type="EMBL" id="CAMPGE010002144">
    <property type="protein sequence ID" value="CAI2360945.1"/>
    <property type="molecule type" value="Genomic_DNA"/>
</dbReference>
<reference evidence="2" key="1">
    <citation type="submission" date="2023-07" db="EMBL/GenBank/DDBJ databases">
        <authorList>
            <consortium name="AG Swart"/>
            <person name="Singh M."/>
            <person name="Singh A."/>
            <person name="Seah K."/>
            <person name="Emmerich C."/>
        </authorList>
    </citation>
    <scope>NUCLEOTIDE SEQUENCE</scope>
    <source>
        <strain evidence="2">DP1</strain>
    </source>
</reference>
<evidence type="ECO:0000256" key="1">
    <source>
        <dbReference type="SAM" id="MobiDB-lite"/>
    </source>
</evidence>
<evidence type="ECO:0000313" key="2">
    <source>
        <dbReference type="EMBL" id="CAI2360945.1"/>
    </source>
</evidence>
<comment type="caution">
    <text evidence="2">The sequence shown here is derived from an EMBL/GenBank/DDBJ whole genome shotgun (WGS) entry which is preliminary data.</text>
</comment>
<accession>A0AAD1X838</accession>
<evidence type="ECO:0000313" key="3">
    <source>
        <dbReference type="Proteomes" id="UP001295684"/>
    </source>
</evidence>
<sequence length="91" mass="10557">MNKWNNRKNRKKYITKKSTKREESNDDDQSSNVFHAFPINSIIYPENSQQESLCENLKQKLKRNIINTSQYAPHRAGKLCISSCGSLPDNL</sequence>
<keyword evidence="3" id="KW-1185">Reference proteome</keyword>
<dbReference type="AlphaFoldDB" id="A0AAD1X838"/>
<proteinExistence type="predicted"/>
<gene>
    <name evidence="2" type="ORF">ECRASSUSDP1_LOCUS2253</name>
</gene>
<dbReference type="Proteomes" id="UP001295684">
    <property type="component" value="Unassembled WGS sequence"/>
</dbReference>
<feature type="compositionally biased region" description="Basic residues" evidence="1">
    <location>
        <begin position="1"/>
        <end position="19"/>
    </location>
</feature>
<feature type="region of interest" description="Disordered" evidence="1">
    <location>
        <begin position="1"/>
        <end position="32"/>
    </location>
</feature>
<organism evidence="2 3">
    <name type="scientific">Euplotes crassus</name>
    <dbReference type="NCBI Taxonomy" id="5936"/>
    <lineage>
        <taxon>Eukaryota</taxon>
        <taxon>Sar</taxon>
        <taxon>Alveolata</taxon>
        <taxon>Ciliophora</taxon>
        <taxon>Intramacronucleata</taxon>
        <taxon>Spirotrichea</taxon>
        <taxon>Hypotrichia</taxon>
        <taxon>Euplotida</taxon>
        <taxon>Euplotidae</taxon>
        <taxon>Moneuplotes</taxon>
    </lineage>
</organism>
<name>A0AAD1X838_EUPCR</name>